<accession>A0A7U2HWP9</accession>
<name>A0A7U2HWP9_PHANO</name>
<feature type="compositionally biased region" description="Polar residues" evidence="1">
    <location>
        <begin position="487"/>
        <end position="497"/>
    </location>
</feature>
<sequence>MTVTRLCLLRYFDLSAPTSALVAKQQLLVYGRLKSTFILSNFRHFSLAVNLHRKSASYRTRQLQSFPAQASLPAQTRALDSPQGATIFQGDTDLLLNYPYSTEPCTGRKHAVMRVMEKVTDRMADIHVHVEGQVDALEEYGEYVDATDKAVCCYVPVDEGHKVRVFGRFNGTTMVIAYDVIVDGILRKASSYTAKSVYFQKHKKLDAEKFLYKSGKDVIDTDMLVAPISGVTAISVEGKETVGTMELRLYVTRQLGVTHAPVRYEKYDRISENSEDDEVPKYATYKLIAPTYQMDFEKNAAPLEDGELKREHRKMNTKRPGTEPWAIFRFHYRSKDTIIEHKLGRTYDPRSKDKPEPYTLNLEPVPPLSVGIKPQKDDGTSSTHTSSPAPDVPLTPTNAPQKGPVAKSPTLLKKQLLKPTTTPPTTPKMASSTTKKDSTKTPDTTLDPEVRGEVNEDVLNRVFTKTSPAPHSPETSFTPINKAAATGDNTSVASATSVDGEVDKAASASKNNMVNSGTKDTGGSDVVKNAAGKSSDKAIDKPIKRGKTIVKEPAEKPVEQEEMAAKEVAKKPATKEDPVTSDTIAVIGPKRKTTSTKEGGTAKPAGLPQKVAKPANGNAKKPASSVKTAGKKEPQVVIPPKKSPVVPVNTVPTSPSTPKRPAPEAPVTPEDQVHVGLIDGSKSHSKRPKFTPSPLTPTSTTIVPRIPSGTSSPRLMSVERKVAEQRKKLEAIRQMRLETAKKQEVLDKKMEPYKKRMEEELERLNREMMEEEAAAAEDEEHFKASEEMLKEFETVEYDLGCVFGEEQARKGGF</sequence>
<dbReference type="VEuPathDB" id="FungiDB:JI435_036480"/>
<organism evidence="2 3">
    <name type="scientific">Phaeosphaeria nodorum (strain SN15 / ATCC MYA-4574 / FGSC 10173)</name>
    <name type="common">Glume blotch fungus</name>
    <name type="synonym">Parastagonospora nodorum</name>
    <dbReference type="NCBI Taxonomy" id="321614"/>
    <lineage>
        <taxon>Eukaryota</taxon>
        <taxon>Fungi</taxon>
        <taxon>Dikarya</taxon>
        <taxon>Ascomycota</taxon>
        <taxon>Pezizomycotina</taxon>
        <taxon>Dothideomycetes</taxon>
        <taxon>Pleosporomycetidae</taxon>
        <taxon>Pleosporales</taxon>
        <taxon>Pleosporineae</taxon>
        <taxon>Phaeosphaeriaceae</taxon>
        <taxon>Parastagonospora</taxon>
    </lineage>
</organism>
<feature type="compositionally biased region" description="Polar residues" evidence="1">
    <location>
        <begin position="508"/>
        <end position="521"/>
    </location>
</feature>
<reference evidence="3" key="1">
    <citation type="journal article" date="2021" name="BMC Genomics">
        <title>Chromosome-level genome assembly and manually-curated proteome of model necrotroph Parastagonospora nodorum Sn15 reveals a genome-wide trove of candidate effector homologs, and redundancy of virulence-related functions within an accessory chromosome.</title>
        <authorList>
            <person name="Bertazzoni S."/>
            <person name="Jones D.A.B."/>
            <person name="Phan H.T."/>
            <person name="Tan K.-C."/>
            <person name="Hane J.K."/>
        </authorList>
    </citation>
    <scope>NUCLEOTIDE SEQUENCE [LARGE SCALE GENOMIC DNA]</scope>
    <source>
        <strain evidence="3">SN15 / ATCC MYA-4574 / FGSC 10173)</strain>
    </source>
</reference>
<evidence type="ECO:0000313" key="3">
    <source>
        <dbReference type="Proteomes" id="UP000663193"/>
    </source>
</evidence>
<feature type="region of interest" description="Disordered" evidence="1">
    <location>
        <begin position="343"/>
        <end position="718"/>
    </location>
</feature>
<feature type="compositionally biased region" description="Low complexity" evidence="1">
    <location>
        <begin position="635"/>
        <end position="657"/>
    </location>
</feature>
<protein>
    <submittedName>
        <fullName evidence="2">Uncharacterized protein</fullName>
    </submittedName>
</protein>
<proteinExistence type="predicted"/>
<evidence type="ECO:0000256" key="1">
    <source>
        <dbReference type="SAM" id="MobiDB-lite"/>
    </source>
</evidence>
<dbReference type="OMA" id="AIFRFHY"/>
<dbReference type="OrthoDB" id="5309154at2759"/>
<evidence type="ECO:0000313" key="2">
    <source>
        <dbReference type="EMBL" id="QRC93418.1"/>
    </source>
</evidence>
<feature type="compositionally biased region" description="Low complexity" evidence="1">
    <location>
        <begin position="407"/>
        <end position="420"/>
    </location>
</feature>
<keyword evidence="3" id="KW-1185">Reference proteome</keyword>
<feature type="compositionally biased region" description="Low complexity" evidence="1">
    <location>
        <begin position="610"/>
        <end position="623"/>
    </location>
</feature>
<dbReference type="AlphaFoldDB" id="A0A7U2HWP9"/>
<dbReference type="EMBL" id="CP069025">
    <property type="protein sequence ID" value="QRC93418.1"/>
    <property type="molecule type" value="Genomic_DNA"/>
</dbReference>
<feature type="compositionally biased region" description="Polar residues" evidence="1">
    <location>
        <begin position="463"/>
        <end position="479"/>
    </location>
</feature>
<feature type="compositionally biased region" description="Basic and acidic residues" evidence="1">
    <location>
        <begin position="534"/>
        <end position="578"/>
    </location>
</feature>
<dbReference type="Proteomes" id="UP000663193">
    <property type="component" value="Chromosome 3"/>
</dbReference>
<feature type="compositionally biased region" description="Low complexity" evidence="1">
    <location>
        <begin position="692"/>
        <end position="701"/>
    </location>
</feature>
<feature type="compositionally biased region" description="Basic and acidic residues" evidence="1">
    <location>
        <begin position="343"/>
        <end position="356"/>
    </location>
</feature>
<gene>
    <name evidence="2" type="ORF">JI435_036480</name>
</gene>